<evidence type="ECO:0000313" key="2">
    <source>
        <dbReference type="EMBL" id="ANE45980.1"/>
    </source>
</evidence>
<name>A0A172TG43_9BACL</name>
<dbReference type="STRING" id="1178515.SY83_06430"/>
<keyword evidence="3" id="KW-1185">Reference proteome</keyword>
<evidence type="ECO:0000259" key="1">
    <source>
        <dbReference type="PROSITE" id="PS50234"/>
    </source>
</evidence>
<dbReference type="SUPFAM" id="SSF53300">
    <property type="entry name" value="vWA-like"/>
    <property type="match status" value="2"/>
</dbReference>
<dbReference type="PROSITE" id="PS50234">
    <property type="entry name" value="VWFA"/>
    <property type="match status" value="1"/>
</dbReference>
<dbReference type="CDD" id="cd00198">
    <property type="entry name" value="vWFA"/>
    <property type="match status" value="1"/>
</dbReference>
<protein>
    <recommendedName>
        <fullName evidence="1">VWFA domain-containing protein</fullName>
    </recommendedName>
</protein>
<dbReference type="EMBL" id="CP011388">
    <property type="protein sequence ID" value="ANE45980.1"/>
    <property type="molecule type" value="Genomic_DNA"/>
</dbReference>
<reference evidence="2 3" key="1">
    <citation type="submission" date="2015-01" db="EMBL/GenBank/DDBJ databases">
        <title>Paenibacillus swuensis/DY6/whole genome sequencing.</title>
        <authorList>
            <person name="Kim M.K."/>
            <person name="Srinivasan S."/>
            <person name="Lee J.-J."/>
        </authorList>
    </citation>
    <scope>NUCLEOTIDE SEQUENCE [LARGE SCALE GENOMIC DNA]</scope>
    <source>
        <strain evidence="2 3">DY6</strain>
    </source>
</reference>
<accession>A0A172TG43</accession>
<proteinExistence type="predicted"/>
<organism evidence="2 3">
    <name type="scientific">Paenibacillus swuensis</name>
    <dbReference type="NCBI Taxonomy" id="1178515"/>
    <lineage>
        <taxon>Bacteria</taxon>
        <taxon>Bacillati</taxon>
        <taxon>Bacillota</taxon>
        <taxon>Bacilli</taxon>
        <taxon>Bacillales</taxon>
        <taxon>Paenibacillaceae</taxon>
        <taxon>Paenibacillus</taxon>
    </lineage>
</organism>
<dbReference type="Proteomes" id="UP000076927">
    <property type="component" value="Chromosome"/>
</dbReference>
<dbReference type="AlphaFoldDB" id="A0A172TG43"/>
<dbReference type="RefSeq" id="WP_068605308.1">
    <property type="nucleotide sequence ID" value="NZ_CP011388.1"/>
</dbReference>
<feature type="domain" description="VWFA" evidence="1">
    <location>
        <begin position="128"/>
        <end position="253"/>
    </location>
</feature>
<dbReference type="InterPro" id="IPR036465">
    <property type="entry name" value="vWFA_dom_sf"/>
</dbReference>
<dbReference type="KEGG" id="pswu:SY83_06430"/>
<dbReference type="InterPro" id="IPR002035">
    <property type="entry name" value="VWF_A"/>
</dbReference>
<dbReference type="Gene3D" id="3.40.50.410">
    <property type="entry name" value="von Willebrand factor, type A domain"/>
    <property type="match status" value="1"/>
</dbReference>
<dbReference type="PATRIC" id="fig|1178515.4.peg.1282"/>
<gene>
    <name evidence="2" type="ORF">SY83_06430</name>
</gene>
<sequence length="253" mass="26546">MKQIILITDGCSNVGVSPVVAAAQALTQGISVNVIGVIDHGEIGELGAAEIEEIARAGGGMSRIVGTGQLSQTVQMVTRHTVAHTIQQAVNRQLQHILGESTIAALPPEQRGQVVQAMDDLGETAALQVALLVDASASMKPKLPAVEEAIRDLALSLQSREGHSEIAVLHFPGPAGSGAEYQLDLPWTHEIHRIKHLFQKLNARGTTPTGPALLKAAEYINQGESSRTVAEDRGAGKLLPGASKGGMLSDYIV</sequence>
<evidence type="ECO:0000313" key="3">
    <source>
        <dbReference type="Proteomes" id="UP000076927"/>
    </source>
</evidence>